<comment type="caution">
    <text evidence="1">The sequence shown here is derived from an EMBL/GenBank/DDBJ whole genome shotgun (WGS) entry which is preliminary data.</text>
</comment>
<gene>
    <name evidence="1" type="ORF">CPB83DRAFT_851476</name>
</gene>
<accession>A0A9P6EJI0</accession>
<keyword evidence="2" id="KW-1185">Reference proteome</keyword>
<proteinExistence type="predicted"/>
<dbReference type="AlphaFoldDB" id="A0A9P6EJI0"/>
<protein>
    <submittedName>
        <fullName evidence="1">Uncharacterized protein</fullName>
    </submittedName>
</protein>
<dbReference type="Proteomes" id="UP000807306">
    <property type="component" value="Unassembled WGS sequence"/>
</dbReference>
<reference evidence="1" key="1">
    <citation type="submission" date="2020-11" db="EMBL/GenBank/DDBJ databases">
        <authorList>
            <consortium name="DOE Joint Genome Institute"/>
            <person name="Ahrendt S."/>
            <person name="Riley R."/>
            <person name="Andreopoulos W."/>
            <person name="Labutti K."/>
            <person name="Pangilinan J."/>
            <person name="Ruiz-Duenas F.J."/>
            <person name="Barrasa J.M."/>
            <person name="Sanchez-Garcia M."/>
            <person name="Camarero S."/>
            <person name="Miyauchi S."/>
            <person name="Serrano A."/>
            <person name="Linde D."/>
            <person name="Babiker R."/>
            <person name="Drula E."/>
            <person name="Ayuso-Fernandez I."/>
            <person name="Pacheco R."/>
            <person name="Padilla G."/>
            <person name="Ferreira P."/>
            <person name="Barriuso J."/>
            <person name="Kellner H."/>
            <person name="Castanera R."/>
            <person name="Alfaro M."/>
            <person name="Ramirez L."/>
            <person name="Pisabarro A.G."/>
            <person name="Kuo A."/>
            <person name="Tritt A."/>
            <person name="Lipzen A."/>
            <person name="He G."/>
            <person name="Yan M."/>
            <person name="Ng V."/>
            <person name="Cullen D."/>
            <person name="Martin F."/>
            <person name="Rosso M.-N."/>
            <person name="Henrissat B."/>
            <person name="Hibbett D."/>
            <person name="Martinez A.T."/>
            <person name="Grigoriev I.V."/>
        </authorList>
    </citation>
    <scope>NUCLEOTIDE SEQUENCE</scope>
    <source>
        <strain evidence="1">CBS 506.95</strain>
    </source>
</reference>
<name>A0A9P6EJI0_9AGAR</name>
<sequence>MTNIHCLKAFLAYICSISTLSIPFGFRLRILLFDSAENSMFCCTHALVEINKSNSITETFPRLSTMQ</sequence>
<organism evidence="1 2">
    <name type="scientific">Crepidotus variabilis</name>
    <dbReference type="NCBI Taxonomy" id="179855"/>
    <lineage>
        <taxon>Eukaryota</taxon>
        <taxon>Fungi</taxon>
        <taxon>Dikarya</taxon>
        <taxon>Basidiomycota</taxon>
        <taxon>Agaricomycotina</taxon>
        <taxon>Agaricomycetes</taxon>
        <taxon>Agaricomycetidae</taxon>
        <taxon>Agaricales</taxon>
        <taxon>Agaricineae</taxon>
        <taxon>Crepidotaceae</taxon>
        <taxon>Crepidotus</taxon>
    </lineage>
</organism>
<dbReference type="EMBL" id="MU157842">
    <property type="protein sequence ID" value="KAF9530035.1"/>
    <property type="molecule type" value="Genomic_DNA"/>
</dbReference>
<evidence type="ECO:0000313" key="2">
    <source>
        <dbReference type="Proteomes" id="UP000807306"/>
    </source>
</evidence>
<evidence type="ECO:0000313" key="1">
    <source>
        <dbReference type="EMBL" id="KAF9530035.1"/>
    </source>
</evidence>